<organism evidence="5 6">
    <name type="scientific">Parabacteroides gordonii MS-1 = DSM 23371</name>
    <dbReference type="NCBI Taxonomy" id="1203610"/>
    <lineage>
        <taxon>Bacteria</taxon>
        <taxon>Pseudomonadati</taxon>
        <taxon>Bacteroidota</taxon>
        <taxon>Bacteroidia</taxon>
        <taxon>Bacteroidales</taxon>
        <taxon>Tannerellaceae</taxon>
        <taxon>Parabacteroides</taxon>
    </lineage>
</organism>
<dbReference type="Gene3D" id="2.160.10.10">
    <property type="entry name" value="Hexapeptide repeat proteins"/>
    <property type="match status" value="1"/>
</dbReference>
<evidence type="ECO:0000256" key="1">
    <source>
        <dbReference type="ARBA" id="ARBA00007274"/>
    </source>
</evidence>
<accession>A0A0F5ISX7</accession>
<keyword evidence="3" id="KW-0677">Repeat</keyword>
<dbReference type="CDD" id="cd04647">
    <property type="entry name" value="LbH_MAT_like"/>
    <property type="match status" value="1"/>
</dbReference>
<reference evidence="5 6" key="1">
    <citation type="submission" date="2013-04" db="EMBL/GenBank/DDBJ databases">
        <title>The Genome Sequence of Parabacteroides gordonii DSM 23371.</title>
        <authorList>
            <consortium name="The Broad Institute Genomics Platform"/>
            <person name="Earl A."/>
            <person name="Ward D."/>
            <person name="Feldgarden M."/>
            <person name="Gevers D."/>
            <person name="Martens E."/>
            <person name="Sakamoto M."/>
            <person name="Benno Y."/>
            <person name="Suzuki N."/>
            <person name="Matsunaga N."/>
            <person name="Koshihara K."/>
            <person name="Seki M."/>
            <person name="Komiya H."/>
            <person name="Walker B."/>
            <person name="Young S."/>
            <person name="Zeng Q."/>
            <person name="Gargeya S."/>
            <person name="Fitzgerald M."/>
            <person name="Haas B."/>
            <person name="Abouelleil A."/>
            <person name="Allen A.W."/>
            <person name="Alvarado L."/>
            <person name="Arachchi H.M."/>
            <person name="Berlin A.M."/>
            <person name="Chapman S.B."/>
            <person name="Gainer-Dewar J."/>
            <person name="Goldberg J."/>
            <person name="Griggs A."/>
            <person name="Gujja S."/>
            <person name="Hansen M."/>
            <person name="Howarth C."/>
            <person name="Imamovic A."/>
            <person name="Ireland A."/>
            <person name="Larimer J."/>
            <person name="McCowan C."/>
            <person name="Murphy C."/>
            <person name="Pearson M."/>
            <person name="Poon T.W."/>
            <person name="Priest M."/>
            <person name="Roberts A."/>
            <person name="Saif S."/>
            <person name="Shea T."/>
            <person name="Sisk P."/>
            <person name="Sykes S."/>
            <person name="Wortman J."/>
            <person name="Nusbaum C."/>
            <person name="Birren B."/>
        </authorList>
    </citation>
    <scope>NUCLEOTIDE SEQUENCE [LARGE SCALE GENOMIC DNA]</scope>
    <source>
        <strain evidence="5 6">MS-1</strain>
    </source>
</reference>
<sequence length="141" mass="15171">MVEGGNLIIKKKLLLIDNITLWVHPGANLIIDDCVINNDTYIECESSITIGNDVGIGRNVTIRDSDGHDHGDASGDRERCLPVVIGNSVWIGSYAIIQRGVHIGDGAIVAAGAVVTKDVPSKCLVGGVPARVLKENVYWRW</sequence>
<dbReference type="PANTHER" id="PTHR23416:SF23">
    <property type="entry name" value="ACETYLTRANSFERASE C18B11.09C-RELATED"/>
    <property type="match status" value="1"/>
</dbReference>
<dbReference type="Pfam" id="PF00132">
    <property type="entry name" value="Hexapep"/>
    <property type="match status" value="1"/>
</dbReference>
<evidence type="ECO:0000313" key="5">
    <source>
        <dbReference type="EMBL" id="KKB48247.1"/>
    </source>
</evidence>
<evidence type="ECO:0000256" key="2">
    <source>
        <dbReference type="ARBA" id="ARBA00022679"/>
    </source>
</evidence>
<dbReference type="PATRIC" id="fig|1203610.3.peg.4801"/>
<evidence type="ECO:0000256" key="4">
    <source>
        <dbReference type="ARBA" id="ARBA00023315"/>
    </source>
</evidence>
<dbReference type="InterPro" id="IPR018357">
    <property type="entry name" value="Hexapep_transf_CS"/>
</dbReference>
<comment type="similarity">
    <text evidence="1">Belongs to the transferase hexapeptide repeat family.</text>
</comment>
<dbReference type="HOGENOM" id="CLU_051638_7_5_10"/>
<dbReference type="InterPro" id="IPR051159">
    <property type="entry name" value="Hexapeptide_acetyltransf"/>
</dbReference>
<dbReference type="EMBL" id="AQHW01000027">
    <property type="protein sequence ID" value="KKB48247.1"/>
    <property type="molecule type" value="Genomic_DNA"/>
</dbReference>
<evidence type="ECO:0000256" key="3">
    <source>
        <dbReference type="ARBA" id="ARBA00022737"/>
    </source>
</evidence>
<protein>
    <recommendedName>
        <fullName evidence="7">Maltose/galactoside acetyltransferase domain-containing protein</fullName>
    </recommendedName>
</protein>
<name>A0A0F5ISX7_9BACT</name>
<dbReference type="GO" id="GO:0005829">
    <property type="term" value="C:cytosol"/>
    <property type="evidence" value="ECO:0007669"/>
    <property type="project" value="TreeGrafter"/>
</dbReference>
<keyword evidence="2" id="KW-0808">Transferase</keyword>
<dbReference type="InterPro" id="IPR011004">
    <property type="entry name" value="Trimer_LpxA-like_sf"/>
</dbReference>
<dbReference type="AlphaFoldDB" id="A0A0F5ISX7"/>
<dbReference type="PROSITE" id="PS00101">
    <property type="entry name" value="HEXAPEP_TRANSFERASES"/>
    <property type="match status" value="1"/>
</dbReference>
<dbReference type="InterPro" id="IPR001451">
    <property type="entry name" value="Hexapep"/>
</dbReference>
<keyword evidence="6" id="KW-1185">Reference proteome</keyword>
<dbReference type="GO" id="GO:0008374">
    <property type="term" value="F:O-acyltransferase activity"/>
    <property type="evidence" value="ECO:0007669"/>
    <property type="project" value="TreeGrafter"/>
</dbReference>
<proteinExistence type="inferred from homology"/>
<gene>
    <name evidence="5" type="ORF">HMPREF1536_04709</name>
</gene>
<keyword evidence="4" id="KW-0012">Acyltransferase</keyword>
<dbReference type="PANTHER" id="PTHR23416">
    <property type="entry name" value="SIALIC ACID SYNTHASE-RELATED"/>
    <property type="match status" value="1"/>
</dbReference>
<evidence type="ECO:0000313" key="6">
    <source>
        <dbReference type="Proteomes" id="UP000033035"/>
    </source>
</evidence>
<dbReference type="SUPFAM" id="SSF51161">
    <property type="entry name" value="Trimeric LpxA-like enzymes"/>
    <property type="match status" value="1"/>
</dbReference>
<dbReference type="Proteomes" id="UP000033035">
    <property type="component" value="Unassembled WGS sequence"/>
</dbReference>
<dbReference type="STRING" id="1203610.HMPREF1536_04709"/>
<evidence type="ECO:0008006" key="7">
    <source>
        <dbReference type="Google" id="ProtNLM"/>
    </source>
</evidence>
<comment type="caution">
    <text evidence="5">The sequence shown here is derived from an EMBL/GenBank/DDBJ whole genome shotgun (WGS) entry which is preliminary data.</text>
</comment>